<organism evidence="2 3">
    <name type="scientific">Stichopus japonicus</name>
    <name type="common">Sea cucumber</name>
    <dbReference type="NCBI Taxonomy" id="307972"/>
    <lineage>
        <taxon>Eukaryota</taxon>
        <taxon>Metazoa</taxon>
        <taxon>Echinodermata</taxon>
        <taxon>Eleutherozoa</taxon>
        <taxon>Echinozoa</taxon>
        <taxon>Holothuroidea</taxon>
        <taxon>Aspidochirotacea</taxon>
        <taxon>Aspidochirotida</taxon>
        <taxon>Stichopodidae</taxon>
        <taxon>Apostichopus</taxon>
    </lineage>
</organism>
<feature type="compositionally biased region" description="Low complexity" evidence="1">
    <location>
        <begin position="138"/>
        <end position="147"/>
    </location>
</feature>
<feature type="compositionally biased region" description="Acidic residues" evidence="1">
    <location>
        <begin position="116"/>
        <end position="129"/>
    </location>
</feature>
<feature type="compositionally biased region" description="Polar residues" evidence="1">
    <location>
        <begin position="1"/>
        <end position="10"/>
    </location>
</feature>
<feature type="compositionally biased region" description="Basic and acidic residues" evidence="1">
    <location>
        <begin position="168"/>
        <end position="177"/>
    </location>
</feature>
<dbReference type="EMBL" id="MRZV01000664">
    <property type="protein sequence ID" value="PIK46127.1"/>
    <property type="molecule type" value="Genomic_DNA"/>
</dbReference>
<feature type="region of interest" description="Disordered" evidence="1">
    <location>
        <begin position="1"/>
        <end position="42"/>
    </location>
</feature>
<gene>
    <name evidence="2" type="ORF">BSL78_17005</name>
</gene>
<feature type="region of interest" description="Disordered" evidence="1">
    <location>
        <begin position="85"/>
        <end position="219"/>
    </location>
</feature>
<sequence>MPNQHRQQNPLGQSKQKNKKRKKPKKGPSLTKKEEEEERESRLRHLQDIFHDILDAVLIHSILEEYNYEVPKALETLLPLAEQAEKSTNKRRGGISSFKDIKDHLERDNVGGGDGTDSDESSLVDEENTLNELRDSSLDLPLLPSSSSHRDQNPQRNDSPSTTTTTMDDSHQRRTFEKSSYTATSSDIDKLLAQRRNTTNPSDTSLDLNTSSRDEVPQI</sequence>
<name>A0A2G8KDP2_STIJA</name>
<protein>
    <submittedName>
        <fullName evidence="2">Uncharacterized protein</fullName>
    </submittedName>
</protein>
<dbReference type="Gene3D" id="1.10.8.10">
    <property type="entry name" value="DNA helicase RuvA subunit, C-terminal domain"/>
    <property type="match status" value="1"/>
</dbReference>
<dbReference type="AlphaFoldDB" id="A0A2G8KDP2"/>
<comment type="caution">
    <text evidence="2">The sequence shown here is derived from an EMBL/GenBank/DDBJ whole genome shotgun (WGS) entry which is preliminary data.</text>
</comment>
<accession>A0A2G8KDP2</accession>
<feature type="compositionally biased region" description="Basic and acidic residues" evidence="1">
    <location>
        <begin position="99"/>
        <end position="109"/>
    </location>
</feature>
<dbReference type="Proteomes" id="UP000230750">
    <property type="component" value="Unassembled WGS sequence"/>
</dbReference>
<evidence type="ECO:0000313" key="2">
    <source>
        <dbReference type="EMBL" id="PIK46127.1"/>
    </source>
</evidence>
<proteinExistence type="predicted"/>
<feature type="compositionally biased region" description="Basic and acidic residues" evidence="1">
    <location>
        <begin position="31"/>
        <end position="42"/>
    </location>
</feature>
<feature type="compositionally biased region" description="Polar residues" evidence="1">
    <location>
        <begin position="195"/>
        <end position="211"/>
    </location>
</feature>
<evidence type="ECO:0000256" key="1">
    <source>
        <dbReference type="SAM" id="MobiDB-lite"/>
    </source>
</evidence>
<reference evidence="2 3" key="1">
    <citation type="journal article" date="2017" name="PLoS Biol.">
        <title>The sea cucumber genome provides insights into morphological evolution and visceral regeneration.</title>
        <authorList>
            <person name="Zhang X."/>
            <person name="Sun L."/>
            <person name="Yuan J."/>
            <person name="Sun Y."/>
            <person name="Gao Y."/>
            <person name="Zhang L."/>
            <person name="Li S."/>
            <person name="Dai H."/>
            <person name="Hamel J.F."/>
            <person name="Liu C."/>
            <person name="Yu Y."/>
            <person name="Liu S."/>
            <person name="Lin W."/>
            <person name="Guo K."/>
            <person name="Jin S."/>
            <person name="Xu P."/>
            <person name="Storey K.B."/>
            <person name="Huan P."/>
            <person name="Zhang T."/>
            <person name="Zhou Y."/>
            <person name="Zhang J."/>
            <person name="Lin C."/>
            <person name="Li X."/>
            <person name="Xing L."/>
            <person name="Huo D."/>
            <person name="Sun M."/>
            <person name="Wang L."/>
            <person name="Mercier A."/>
            <person name="Li F."/>
            <person name="Yang H."/>
            <person name="Xiang J."/>
        </authorList>
    </citation>
    <scope>NUCLEOTIDE SEQUENCE [LARGE SCALE GENOMIC DNA]</scope>
    <source>
        <strain evidence="2">Shaxun</strain>
        <tissue evidence="2">Muscle</tissue>
    </source>
</reference>
<keyword evidence="3" id="KW-1185">Reference proteome</keyword>
<feature type="compositionally biased region" description="Basic residues" evidence="1">
    <location>
        <begin position="16"/>
        <end position="26"/>
    </location>
</feature>
<evidence type="ECO:0000313" key="3">
    <source>
        <dbReference type="Proteomes" id="UP000230750"/>
    </source>
</evidence>